<reference evidence="2 3" key="1">
    <citation type="submission" date="2015-11" db="EMBL/GenBank/DDBJ databases">
        <title>Genomic analysis of 38 Legionella species identifies large and diverse effector repertoires.</title>
        <authorList>
            <person name="Burstein D."/>
            <person name="Amaro F."/>
            <person name="Zusman T."/>
            <person name="Lifshitz Z."/>
            <person name="Cohen O."/>
            <person name="Gilbert J.A."/>
            <person name="Pupko T."/>
            <person name="Shuman H.A."/>
            <person name="Segal G."/>
        </authorList>
    </citation>
    <scope>NUCLEOTIDE SEQUENCE [LARGE SCALE GENOMIC DNA]</scope>
    <source>
        <strain evidence="2 3">Mt.St.Helens-9</strain>
    </source>
</reference>
<proteinExistence type="predicted"/>
<organism evidence="2 3">
    <name type="scientific">Legionella spiritensis</name>
    <dbReference type="NCBI Taxonomy" id="452"/>
    <lineage>
        <taxon>Bacteria</taxon>
        <taxon>Pseudomonadati</taxon>
        <taxon>Pseudomonadota</taxon>
        <taxon>Gammaproteobacteria</taxon>
        <taxon>Legionellales</taxon>
        <taxon>Legionellaceae</taxon>
        <taxon>Legionella</taxon>
    </lineage>
</organism>
<name>A0A0W0Z900_LEGSP</name>
<dbReference type="EMBL" id="LNYX01000007">
    <property type="protein sequence ID" value="KTD65374.1"/>
    <property type="molecule type" value="Genomic_DNA"/>
</dbReference>
<dbReference type="STRING" id="452.Lspi_0691"/>
<evidence type="ECO:0000313" key="2">
    <source>
        <dbReference type="EMBL" id="KTD65374.1"/>
    </source>
</evidence>
<keyword evidence="3" id="KW-1185">Reference proteome</keyword>
<evidence type="ECO:0000313" key="3">
    <source>
        <dbReference type="Proteomes" id="UP000054877"/>
    </source>
</evidence>
<comment type="caution">
    <text evidence="2">The sequence shown here is derived from an EMBL/GenBank/DDBJ whole genome shotgun (WGS) entry which is preliminary data.</text>
</comment>
<gene>
    <name evidence="2" type="ORF">Lspi_0691</name>
</gene>
<feature type="coiled-coil region" evidence="1">
    <location>
        <begin position="3"/>
        <end position="30"/>
    </location>
</feature>
<dbReference type="RefSeq" id="WP_058482641.1">
    <property type="nucleotide sequence ID" value="NZ_CAAAII010000002.1"/>
</dbReference>
<dbReference type="AlphaFoldDB" id="A0A0W0Z900"/>
<dbReference type="Proteomes" id="UP000054877">
    <property type="component" value="Unassembled WGS sequence"/>
</dbReference>
<dbReference type="OrthoDB" id="5647436at2"/>
<keyword evidence="1" id="KW-0175">Coiled coil</keyword>
<sequence>MSKKTLSQMEEALTDRIEQAKAKLTKLQQKHKFEIGTLAYKHGLHHCDLKQLDFIFAKIARELRHEHS</sequence>
<accession>A0A0W0Z900</accession>
<dbReference type="PATRIC" id="fig|452.5.peg.758"/>
<evidence type="ECO:0000256" key="1">
    <source>
        <dbReference type="SAM" id="Coils"/>
    </source>
</evidence>
<protein>
    <submittedName>
        <fullName evidence="2">Uncharacterized protein</fullName>
    </submittedName>
</protein>